<dbReference type="WBParaSite" id="nRc.2.0.1.t15740-RA">
    <property type="protein sequence ID" value="nRc.2.0.1.t15740-RA"/>
    <property type="gene ID" value="nRc.2.0.1.g15740"/>
</dbReference>
<evidence type="ECO:0000313" key="3">
    <source>
        <dbReference type="Proteomes" id="UP000887565"/>
    </source>
</evidence>
<dbReference type="GO" id="GO:0006811">
    <property type="term" value="P:monoatomic ion transport"/>
    <property type="evidence" value="ECO:0007669"/>
    <property type="project" value="InterPro"/>
</dbReference>
<evidence type="ECO:0000313" key="4">
    <source>
        <dbReference type="WBParaSite" id="nRc.2.0.1.t15740-RA"/>
    </source>
</evidence>
<dbReference type="GO" id="GO:0016020">
    <property type="term" value="C:membrane"/>
    <property type="evidence" value="ECO:0007669"/>
    <property type="project" value="InterPro"/>
</dbReference>
<protein>
    <submittedName>
        <fullName evidence="4">Neurotransmitter-gated ion-channel transmembrane domain-containing protein</fullName>
    </submittedName>
</protein>
<evidence type="ECO:0000256" key="1">
    <source>
        <dbReference type="SAM" id="Phobius"/>
    </source>
</evidence>
<accession>A0A915IPE3</accession>
<dbReference type="Gene3D" id="1.20.58.390">
    <property type="entry name" value="Neurotransmitter-gated ion-channel transmembrane domain"/>
    <property type="match status" value="1"/>
</dbReference>
<dbReference type="AlphaFoldDB" id="A0A915IPE3"/>
<sequence length="139" mass="16131">MYMNVKFKSVDLQLLAEKFTSRLVARSPLKNDNYDNDDEEDGRYDVTDVRLTDDAKVQALLLLLQRIHSELNFITARTESENKENSAACDWKFAAMVVDRFCLYVFTIFIFASTLGIFLSAPHLTMTLLPNFRVDYFVR</sequence>
<keyword evidence="1" id="KW-1133">Transmembrane helix</keyword>
<proteinExistence type="predicted"/>
<keyword evidence="1" id="KW-0812">Transmembrane</keyword>
<dbReference type="InterPro" id="IPR006029">
    <property type="entry name" value="Neurotrans-gated_channel_TM"/>
</dbReference>
<dbReference type="Pfam" id="PF02932">
    <property type="entry name" value="Neur_chan_memb"/>
    <property type="match status" value="1"/>
</dbReference>
<keyword evidence="1" id="KW-0472">Membrane</keyword>
<dbReference type="SUPFAM" id="SSF90112">
    <property type="entry name" value="Neurotransmitter-gated ion-channel transmembrane pore"/>
    <property type="match status" value="1"/>
</dbReference>
<dbReference type="Proteomes" id="UP000887565">
    <property type="component" value="Unplaced"/>
</dbReference>
<reference evidence="4" key="1">
    <citation type="submission" date="2022-11" db="UniProtKB">
        <authorList>
            <consortium name="WormBaseParasite"/>
        </authorList>
    </citation>
    <scope>IDENTIFICATION</scope>
</reference>
<name>A0A915IPE3_ROMCU</name>
<evidence type="ECO:0000259" key="2">
    <source>
        <dbReference type="Pfam" id="PF02932"/>
    </source>
</evidence>
<keyword evidence="3" id="KW-1185">Reference proteome</keyword>
<dbReference type="InterPro" id="IPR036719">
    <property type="entry name" value="Neuro-gated_channel_TM_sf"/>
</dbReference>
<feature type="domain" description="Neurotransmitter-gated ion-channel transmembrane" evidence="2">
    <location>
        <begin position="54"/>
        <end position="118"/>
    </location>
</feature>
<feature type="transmembrane region" description="Helical" evidence="1">
    <location>
        <begin position="101"/>
        <end position="121"/>
    </location>
</feature>
<organism evidence="3 4">
    <name type="scientific">Romanomermis culicivorax</name>
    <name type="common">Nematode worm</name>
    <dbReference type="NCBI Taxonomy" id="13658"/>
    <lineage>
        <taxon>Eukaryota</taxon>
        <taxon>Metazoa</taxon>
        <taxon>Ecdysozoa</taxon>
        <taxon>Nematoda</taxon>
        <taxon>Enoplea</taxon>
        <taxon>Dorylaimia</taxon>
        <taxon>Mermithida</taxon>
        <taxon>Mermithoidea</taxon>
        <taxon>Mermithidae</taxon>
        <taxon>Romanomermis</taxon>
    </lineage>
</organism>
<dbReference type="InterPro" id="IPR038050">
    <property type="entry name" value="Neuro_actylchol_rec"/>
</dbReference>